<reference evidence="2 3" key="1">
    <citation type="submission" date="2018-11" db="EMBL/GenBank/DDBJ databases">
        <title>Sequencing the genomes of 1000 actinobacteria strains.</title>
        <authorList>
            <person name="Klenk H.-P."/>
        </authorList>
    </citation>
    <scope>NUCLEOTIDE SEQUENCE [LARGE SCALE GENOMIC DNA]</scope>
    <source>
        <strain evidence="2 3">DSM 44231</strain>
    </source>
</reference>
<keyword evidence="1" id="KW-0732">Signal</keyword>
<evidence type="ECO:0000256" key="1">
    <source>
        <dbReference type="SAM" id="SignalP"/>
    </source>
</evidence>
<feature type="chain" id="PRO_5018139313" evidence="1">
    <location>
        <begin position="27"/>
        <end position="385"/>
    </location>
</feature>
<dbReference type="GO" id="GO:0006508">
    <property type="term" value="P:proteolysis"/>
    <property type="evidence" value="ECO:0007669"/>
    <property type="project" value="UniProtKB-KW"/>
</dbReference>
<gene>
    <name evidence="2" type="ORF">EDD40_7571</name>
</gene>
<dbReference type="GO" id="GO:0008237">
    <property type="term" value="F:metallopeptidase activity"/>
    <property type="evidence" value="ECO:0007669"/>
    <property type="project" value="UniProtKB-KW"/>
</dbReference>
<keyword evidence="3" id="KW-1185">Reference proteome</keyword>
<comment type="caution">
    <text evidence="2">The sequence shown here is derived from an EMBL/GenBank/DDBJ whole genome shotgun (WGS) entry which is preliminary data.</text>
</comment>
<dbReference type="Proteomes" id="UP000268727">
    <property type="component" value="Unassembled WGS sequence"/>
</dbReference>
<dbReference type="EMBL" id="RJKM01000001">
    <property type="protein sequence ID" value="ROP42078.1"/>
    <property type="molecule type" value="Genomic_DNA"/>
</dbReference>
<keyword evidence="2" id="KW-0482">Metalloprotease</keyword>
<dbReference type="NCBIfam" id="TIGR03296">
    <property type="entry name" value="M6dom_TIGR03296"/>
    <property type="match status" value="1"/>
</dbReference>
<name>A0A3N1HHV0_9PSEU</name>
<feature type="signal peptide" evidence="1">
    <location>
        <begin position="1"/>
        <end position="26"/>
    </location>
</feature>
<organism evidence="2 3">
    <name type="scientific">Saccharothrix texasensis</name>
    <dbReference type="NCBI Taxonomy" id="103734"/>
    <lineage>
        <taxon>Bacteria</taxon>
        <taxon>Bacillati</taxon>
        <taxon>Actinomycetota</taxon>
        <taxon>Actinomycetes</taxon>
        <taxon>Pseudonocardiales</taxon>
        <taxon>Pseudonocardiaceae</taxon>
        <taxon>Saccharothrix</taxon>
    </lineage>
</organism>
<accession>A0A3N1HHV0</accession>
<dbReference type="PANTHER" id="PTHR41775">
    <property type="entry name" value="SECRETED PROTEIN-RELATED"/>
    <property type="match status" value="1"/>
</dbReference>
<protein>
    <submittedName>
        <fullName evidence="2">M6 family metalloprotease-like protein</fullName>
    </submittedName>
</protein>
<dbReference type="AlphaFoldDB" id="A0A3N1HHV0"/>
<dbReference type="InterPro" id="IPR008757">
    <property type="entry name" value="Peptidase_M6-like_domain"/>
</dbReference>
<keyword evidence="2" id="KW-0645">Protease</keyword>
<dbReference type="OrthoDB" id="8780795at2"/>
<dbReference type="RefSeq" id="WP_123747081.1">
    <property type="nucleotide sequence ID" value="NZ_RJKM01000001.1"/>
</dbReference>
<sequence>MTGHRFLLAAAVVLAAMVLPTGTGHADVPAGACALPATNAHLSEGVPNLAGSAPSHGTLRATMLFVDFPDAPATDSTTSLRDQLLPGGPDWFATSSYGGLALSVDAVTARFHRMPRPSADYGWRRGLTAEAHARYLNDALAAAGRAVSFSGTHLLYVVPTRAAGEISFAAAYLNPLTAPDGTVITRSVTFGQDTAHWGGKVLNHETGHALGLPDLYGYSGEVHRFVGGWDLMGLISGPGPDLLAWHKWKLNWLRYDQIGCVSAPGRYLDTLVPVSAPGGRKGVVVRTGATTVLVAEARSRAGLDSASCATGVLVYSVDTAVASGNGPVLVADARPRSGGCDGHELNDAPFDVGGRFHDARSNTTIDVVGRAGDDYRITIAHGVAP</sequence>
<proteinExistence type="predicted"/>
<keyword evidence="2" id="KW-0378">Hydrolase</keyword>
<evidence type="ECO:0000313" key="2">
    <source>
        <dbReference type="EMBL" id="ROP42078.1"/>
    </source>
</evidence>
<dbReference type="PANTHER" id="PTHR41775:SF1">
    <property type="entry name" value="PEPTIDASE M6-LIKE DOMAIN-CONTAINING PROTEIN"/>
    <property type="match status" value="1"/>
</dbReference>
<evidence type="ECO:0000313" key="3">
    <source>
        <dbReference type="Proteomes" id="UP000268727"/>
    </source>
</evidence>
<dbReference type="SUPFAM" id="SSF55486">
    <property type="entry name" value="Metalloproteases ('zincins'), catalytic domain"/>
    <property type="match status" value="1"/>
</dbReference>